<dbReference type="PANTHER" id="PTHR37540">
    <property type="entry name" value="TRANSCRIPTION FACTOR (ACR-2), PUTATIVE-RELATED-RELATED"/>
    <property type="match status" value="1"/>
</dbReference>
<reference evidence="1 2" key="1">
    <citation type="journal article" date="2018" name="IMA Fungus">
        <title>IMA Genome-F 9: Draft genome sequence of Annulohypoxylon stygium, Aspergillus mulundensis, Berkeleyomyces basicola (syn. Thielaviopsis basicola), Ceratocystis smalleyi, two Cercospora beticola strains, Coleophoma cylindrospora, Fusarium fracticaudum, Phialophora cf. hyalina, and Morchella septimelata.</title>
        <authorList>
            <person name="Wingfield B.D."/>
            <person name="Bills G.F."/>
            <person name="Dong Y."/>
            <person name="Huang W."/>
            <person name="Nel W.J."/>
            <person name="Swalarsk-Parry B.S."/>
            <person name="Vaghefi N."/>
            <person name="Wilken P.M."/>
            <person name="An Z."/>
            <person name="de Beer Z.W."/>
            <person name="De Vos L."/>
            <person name="Chen L."/>
            <person name="Duong T.A."/>
            <person name="Gao Y."/>
            <person name="Hammerbacher A."/>
            <person name="Kikkert J.R."/>
            <person name="Li Y."/>
            <person name="Li H."/>
            <person name="Li K."/>
            <person name="Li Q."/>
            <person name="Liu X."/>
            <person name="Ma X."/>
            <person name="Naidoo K."/>
            <person name="Pethybridge S.J."/>
            <person name="Sun J."/>
            <person name="Steenkamp E.T."/>
            <person name="van der Nest M.A."/>
            <person name="van Wyk S."/>
            <person name="Wingfield M.J."/>
            <person name="Xiong C."/>
            <person name="Yue Q."/>
            <person name="Zhang X."/>
        </authorList>
    </citation>
    <scope>NUCLEOTIDE SEQUENCE [LARGE SCALE GENOMIC DNA]</scope>
    <source>
        <strain evidence="1 2">BP5796</strain>
    </source>
</reference>
<dbReference type="OrthoDB" id="5376287at2759"/>
<protein>
    <recommendedName>
        <fullName evidence="3">Transcription factor domain-containing protein</fullName>
    </recommendedName>
</protein>
<accession>A0A3D8TAT8</accession>
<dbReference type="PANTHER" id="PTHR37540:SF5">
    <property type="entry name" value="TRANSCRIPTION FACTOR DOMAIN-CONTAINING PROTEIN"/>
    <property type="match status" value="1"/>
</dbReference>
<evidence type="ECO:0000313" key="1">
    <source>
        <dbReference type="EMBL" id="RDW94998.1"/>
    </source>
</evidence>
<evidence type="ECO:0008006" key="3">
    <source>
        <dbReference type="Google" id="ProtNLM"/>
    </source>
</evidence>
<proteinExistence type="predicted"/>
<sequence length="586" mass="65426">MANTDNSAPGMPFVISTSMNKADPEMRKLIRSHCMLGKNRGRILHSRRKPQTVVPVSEPVQRLLDLEAASAVPDKLGSELSLLRFADSVDPSTLWEVLKFTSTSKQTFFPLERCFDFNVKDRSMFDPLTFDPAYLNAVVFGAQAYLDLVSGRSSKRSLVQMLKTIQLLRNRLSISDGNEQTSVSNPTILIVLTLAHVAHLTGDHITAGQHLEGLCKIISVRGGTAAFQNTPKLLTELLRCDISIAIHKGTNPVFDFNQPLQSIIYLPQTKSSSPPTPCLDYKSSYGKDRYTNVITDEKLAESWDTLSNFCCLVNSVADKNIKLSDQILLNTMGSVMYALLRMNFSTNPINEAIRLGLLAFCSHSFLERRGIHLPNGYLCENYRTCFEDINTQPRGASQVSLWFLMIGIVLNPKRCSNSGLRTTSFSADCHSTPSHKLQPCDVGLFGSLKTAYREQVERLYRGGANNVSKEHLTLLYSRVRDVAINARNIRSGWSKAGLYPFNPARVPQVPDPVPQTSDLHVDIPPHNDMDILPTPDTSDNLMSLTKQIEQYLTNLDSPIKYQVQKLVSASERSFANCAFLFDENRK</sequence>
<dbReference type="AlphaFoldDB" id="A0A3D8TAT8"/>
<keyword evidence="2" id="KW-1185">Reference proteome</keyword>
<gene>
    <name evidence="1" type="ORF">BP5796_00761</name>
</gene>
<organism evidence="1 2">
    <name type="scientific">Coleophoma crateriformis</name>
    <dbReference type="NCBI Taxonomy" id="565419"/>
    <lineage>
        <taxon>Eukaryota</taxon>
        <taxon>Fungi</taxon>
        <taxon>Dikarya</taxon>
        <taxon>Ascomycota</taxon>
        <taxon>Pezizomycotina</taxon>
        <taxon>Leotiomycetes</taxon>
        <taxon>Helotiales</taxon>
        <taxon>Dermateaceae</taxon>
        <taxon>Coleophoma</taxon>
    </lineage>
</organism>
<evidence type="ECO:0000313" key="2">
    <source>
        <dbReference type="Proteomes" id="UP000256328"/>
    </source>
</evidence>
<dbReference type="Proteomes" id="UP000256328">
    <property type="component" value="Unassembled WGS sequence"/>
</dbReference>
<comment type="caution">
    <text evidence="1">The sequence shown here is derived from an EMBL/GenBank/DDBJ whole genome shotgun (WGS) entry which is preliminary data.</text>
</comment>
<dbReference type="EMBL" id="PDLN01000001">
    <property type="protein sequence ID" value="RDW94998.1"/>
    <property type="molecule type" value="Genomic_DNA"/>
</dbReference>
<name>A0A3D8TAT8_9HELO</name>